<evidence type="ECO:0000313" key="10">
    <source>
        <dbReference type="Proteomes" id="UP001054857"/>
    </source>
</evidence>
<sequence>MAENRGKPRGELAELSAQLQNLCTAGKRTERELRNAKKDVFKKVINYMTLGMDMSALFPMMTSCANLSSDDLVLKKMLYLYLTHYASQTPDLALLTINQLQKDCADHDPMIRGLALRSLCSLRVANFLEYVVTPIMTGLSDRHPYVRRTAVMGVLKVHHIDPTTVAQQGMVERVKRLLSADSDVQVIANCLSVLMQLEPPSRLVERAFLYSLLNRIKEFSDWGQCQVLELASHYPPSGEAEVYDLLNALEDRMGHTNSAVVLATIKVFLRLTINMTATHQQVLERIREPLKTLISRDDAATAYAALSHVLLLAQRAPMIFENDATAFFCRTHDPWFVKKLKLEILAAIANSSNVYDIVTELTEYARDISPTMAREAVRAVGRIALAVPDSGGIIERLLLFLDAGNAGGSSGSEHLVSEALVQLADVVRRYPDTAHVVVGALGDLGVYGNITEPAARASYVWLIGQFGALVPEAPYILEPFVEGFAAEEPAVRLALLTSAVQLFFRRPPEARGLLGAALAAGVADEHMDVRDRALMYYRLLRADAAAAERVIAPPLLVVPWFSEALSPEARDAVFEEFNSLSVVFQQPSGAFIERQAYHSLESEPEPPAPAATTGDLLALEAPELVNAQRATNLLADADMDGGAGGAGGSGRDTPSAAAAAAALGSDLLDLSLGPDVAALPGASGSMGPGGMYGGPMPHPSPAYTVLPPTPQPPQIGSLQQQQPGQQQQQWDMLGSLMGPPPPLPPPQQQQQQHQLQPLPQQWGGAPPVQGLPPHQQQQHHMMMAGGVGAAPAPAAAAPPASGAGVGGVAMPLPGGMAMFGGGAGGGRAAAAAGPGAGVGELLGLLDEGPMMRGPGGGMTMVGQQQPQQPQPQQQQPAHAAPVQELVLNSKARMTPGSFQDEWRRLSPAHSASLTVSAASVASLTANNHRDFTQHMAQANIHTIASGGQPPNFRYYFYGQQQQSPAAAAAPSSAASLFLVELLLRGVGAAGGSLTVTVKTTDAARLPAFLEIWNACLAGYLG</sequence>
<protein>
    <recommendedName>
        <fullName evidence="8">Beta-adaptin appendage C-terminal subdomain domain-containing protein</fullName>
    </recommendedName>
</protein>
<dbReference type="InterPro" id="IPR026739">
    <property type="entry name" value="AP_beta"/>
</dbReference>
<dbReference type="InterPro" id="IPR016024">
    <property type="entry name" value="ARM-type_fold"/>
</dbReference>
<dbReference type="SUPFAM" id="SSF48371">
    <property type="entry name" value="ARM repeat"/>
    <property type="match status" value="1"/>
</dbReference>
<dbReference type="GO" id="GO:0006886">
    <property type="term" value="P:intracellular protein transport"/>
    <property type="evidence" value="ECO:0007669"/>
    <property type="project" value="InterPro"/>
</dbReference>
<keyword evidence="6" id="KW-0175">Coiled coil</keyword>
<dbReference type="PANTHER" id="PTHR11134">
    <property type="entry name" value="ADAPTOR COMPLEX SUBUNIT BETA FAMILY MEMBER"/>
    <property type="match status" value="1"/>
</dbReference>
<dbReference type="InterPro" id="IPR015151">
    <property type="entry name" value="B-adaptin_app_sub_C"/>
</dbReference>
<gene>
    <name evidence="9" type="ORF">Agub_g6818</name>
</gene>
<proteinExistence type="inferred from homology"/>
<comment type="subcellular location">
    <subcellularLocation>
        <location evidence="1">Endomembrane system</location>
    </subcellularLocation>
</comment>
<keyword evidence="4" id="KW-0653">Protein transport</keyword>
<evidence type="ECO:0000259" key="8">
    <source>
        <dbReference type="SMART" id="SM01020"/>
    </source>
</evidence>
<feature type="compositionally biased region" description="Low complexity" evidence="7">
    <location>
        <begin position="714"/>
        <end position="729"/>
    </location>
</feature>
<feature type="compositionally biased region" description="Low complexity" evidence="7">
    <location>
        <begin position="748"/>
        <end position="779"/>
    </location>
</feature>
<dbReference type="GO" id="GO:0012505">
    <property type="term" value="C:endomembrane system"/>
    <property type="evidence" value="ECO:0007669"/>
    <property type="project" value="UniProtKB-SubCell"/>
</dbReference>
<organism evidence="9 10">
    <name type="scientific">Astrephomene gubernaculifera</name>
    <dbReference type="NCBI Taxonomy" id="47775"/>
    <lineage>
        <taxon>Eukaryota</taxon>
        <taxon>Viridiplantae</taxon>
        <taxon>Chlorophyta</taxon>
        <taxon>core chlorophytes</taxon>
        <taxon>Chlorophyceae</taxon>
        <taxon>CS clade</taxon>
        <taxon>Chlamydomonadales</taxon>
        <taxon>Astrephomenaceae</taxon>
        <taxon>Astrephomene</taxon>
    </lineage>
</organism>
<keyword evidence="5" id="KW-0472">Membrane</keyword>
<feature type="region of interest" description="Disordered" evidence="7">
    <location>
        <begin position="689"/>
        <end position="779"/>
    </location>
</feature>
<dbReference type="SMART" id="SM01020">
    <property type="entry name" value="B2-adapt-app_C"/>
    <property type="match status" value="1"/>
</dbReference>
<keyword evidence="3" id="KW-0813">Transport</keyword>
<comment type="caution">
    <text evidence="9">The sequence shown here is derived from an EMBL/GenBank/DDBJ whole genome shotgun (WGS) entry which is preliminary data.</text>
</comment>
<dbReference type="Pfam" id="PF09066">
    <property type="entry name" value="B2-adapt-app_C"/>
    <property type="match status" value="1"/>
</dbReference>
<keyword evidence="10" id="KW-1185">Reference proteome</keyword>
<dbReference type="InterPro" id="IPR012295">
    <property type="entry name" value="TBP_dom_sf"/>
</dbReference>
<dbReference type="Pfam" id="PF01602">
    <property type="entry name" value="Adaptin_N"/>
    <property type="match status" value="1"/>
</dbReference>
<dbReference type="EMBL" id="BMAR01000010">
    <property type="protein sequence ID" value="GFR45439.1"/>
    <property type="molecule type" value="Genomic_DNA"/>
</dbReference>
<dbReference type="InterPro" id="IPR002553">
    <property type="entry name" value="Clathrin/coatomer_adapt-like_N"/>
</dbReference>
<evidence type="ECO:0000256" key="6">
    <source>
        <dbReference type="SAM" id="Coils"/>
    </source>
</evidence>
<evidence type="ECO:0000256" key="2">
    <source>
        <dbReference type="ARBA" id="ARBA00006613"/>
    </source>
</evidence>
<evidence type="ECO:0000313" key="9">
    <source>
        <dbReference type="EMBL" id="GFR45439.1"/>
    </source>
</evidence>
<reference evidence="9 10" key="1">
    <citation type="journal article" date="2021" name="Sci. Rep.">
        <title>Genome sequencing of the multicellular alga Astrephomene provides insights into convergent evolution of germ-soma differentiation.</title>
        <authorList>
            <person name="Yamashita S."/>
            <person name="Yamamoto K."/>
            <person name="Matsuzaki R."/>
            <person name="Suzuki S."/>
            <person name="Yamaguchi H."/>
            <person name="Hirooka S."/>
            <person name="Minakuchi Y."/>
            <person name="Miyagishima S."/>
            <person name="Kawachi M."/>
            <person name="Toyoda A."/>
            <person name="Nozaki H."/>
        </authorList>
    </citation>
    <scope>NUCLEOTIDE SEQUENCE [LARGE SCALE GENOMIC DNA]</scope>
    <source>
        <strain evidence="9 10">NIES-4017</strain>
    </source>
</reference>
<feature type="domain" description="Beta-adaptin appendage C-terminal subdomain" evidence="8">
    <location>
        <begin position="887"/>
        <end position="1017"/>
    </location>
</feature>
<comment type="similarity">
    <text evidence="2">Belongs to the adaptor complexes large subunit family.</text>
</comment>
<evidence type="ECO:0000256" key="1">
    <source>
        <dbReference type="ARBA" id="ARBA00004308"/>
    </source>
</evidence>
<evidence type="ECO:0000256" key="4">
    <source>
        <dbReference type="ARBA" id="ARBA00022927"/>
    </source>
</evidence>
<dbReference type="GO" id="GO:0030276">
    <property type="term" value="F:clathrin binding"/>
    <property type="evidence" value="ECO:0007669"/>
    <property type="project" value="InterPro"/>
</dbReference>
<dbReference type="FunFam" id="1.25.10.10:FF:000113">
    <property type="entry name" value="Beta-adaptin-like protein A"/>
    <property type="match status" value="1"/>
</dbReference>
<dbReference type="InterPro" id="IPR011989">
    <property type="entry name" value="ARM-like"/>
</dbReference>
<evidence type="ECO:0000256" key="7">
    <source>
        <dbReference type="SAM" id="MobiDB-lite"/>
    </source>
</evidence>
<feature type="coiled-coil region" evidence="6">
    <location>
        <begin position="12"/>
        <end position="39"/>
    </location>
</feature>
<feature type="region of interest" description="Disordered" evidence="7">
    <location>
        <begin position="854"/>
        <end position="880"/>
    </location>
</feature>
<dbReference type="Gene3D" id="1.25.10.10">
    <property type="entry name" value="Leucine-rich Repeat Variant"/>
    <property type="match status" value="1"/>
</dbReference>
<evidence type="ECO:0000256" key="3">
    <source>
        <dbReference type="ARBA" id="ARBA00022448"/>
    </source>
</evidence>
<dbReference type="Proteomes" id="UP001054857">
    <property type="component" value="Unassembled WGS sequence"/>
</dbReference>
<feature type="compositionally biased region" description="Low complexity" evidence="7">
    <location>
        <begin position="860"/>
        <end position="876"/>
    </location>
</feature>
<dbReference type="Gene3D" id="3.30.310.10">
    <property type="entry name" value="TATA-Binding Protein"/>
    <property type="match status" value="1"/>
</dbReference>
<evidence type="ECO:0000256" key="5">
    <source>
        <dbReference type="ARBA" id="ARBA00023136"/>
    </source>
</evidence>
<feature type="compositionally biased region" description="Pro residues" evidence="7">
    <location>
        <begin position="738"/>
        <end position="747"/>
    </location>
</feature>
<dbReference type="AlphaFoldDB" id="A0AAD3HL78"/>
<dbReference type="GO" id="GO:0016192">
    <property type="term" value="P:vesicle-mediated transport"/>
    <property type="evidence" value="ECO:0007669"/>
    <property type="project" value="InterPro"/>
</dbReference>
<dbReference type="GO" id="GO:0030131">
    <property type="term" value="C:clathrin adaptor complex"/>
    <property type="evidence" value="ECO:0007669"/>
    <property type="project" value="InterPro"/>
</dbReference>
<accession>A0AAD3HL78</accession>
<name>A0AAD3HL78_9CHLO</name>